<evidence type="ECO:0000256" key="4">
    <source>
        <dbReference type="ARBA" id="ARBA00022679"/>
    </source>
</evidence>
<keyword evidence="4" id="KW-0808">Transferase</keyword>
<comment type="caution">
    <text evidence="15">The sequence shown here is derived from an EMBL/GenBank/DDBJ whole genome shotgun (WGS) entry which is preliminary data.</text>
</comment>
<dbReference type="PROSITE" id="PS50113">
    <property type="entry name" value="PAC"/>
    <property type="match status" value="2"/>
</dbReference>
<dbReference type="PRINTS" id="PR00344">
    <property type="entry name" value="BCTRLSENSOR"/>
</dbReference>
<dbReference type="InterPro" id="IPR001789">
    <property type="entry name" value="Sig_transdc_resp-reg_receiver"/>
</dbReference>
<dbReference type="Pfam" id="PF02518">
    <property type="entry name" value="HATPase_c"/>
    <property type="match status" value="1"/>
</dbReference>
<proteinExistence type="predicted"/>
<protein>
    <recommendedName>
        <fullName evidence="2">histidine kinase</fullName>
        <ecNumber evidence="2">2.7.13.3</ecNumber>
    </recommendedName>
</protein>
<evidence type="ECO:0000256" key="2">
    <source>
        <dbReference type="ARBA" id="ARBA00012438"/>
    </source>
</evidence>
<keyword evidence="3 9" id="KW-0597">Phosphoprotein</keyword>
<dbReference type="CDD" id="cd00082">
    <property type="entry name" value="HisKA"/>
    <property type="match status" value="1"/>
</dbReference>
<dbReference type="PANTHER" id="PTHR43065:SF49">
    <property type="entry name" value="HISTIDINE KINASE"/>
    <property type="match status" value="1"/>
</dbReference>
<dbReference type="Pfam" id="PF00072">
    <property type="entry name" value="Response_reg"/>
    <property type="match status" value="1"/>
</dbReference>
<feature type="domain" description="PAS" evidence="13">
    <location>
        <begin position="14"/>
        <end position="71"/>
    </location>
</feature>
<dbReference type="PROSITE" id="PS50110">
    <property type="entry name" value="RESPONSE_REGULATORY"/>
    <property type="match status" value="1"/>
</dbReference>
<dbReference type="Proteomes" id="UP001589775">
    <property type="component" value="Unassembled WGS sequence"/>
</dbReference>
<dbReference type="InterPro" id="IPR001610">
    <property type="entry name" value="PAC"/>
</dbReference>
<dbReference type="InterPro" id="IPR000700">
    <property type="entry name" value="PAS-assoc_C"/>
</dbReference>
<dbReference type="PROSITE" id="PS50109">
    <property type="entry name" value="HIS_KIN"/>
    <property type="match status" value="1"/>
</dbReference>
<keyword evidence="5" id="KW-0547">Nucleotide-binding</keyword>
<sequence>MTERSKPDRELFESERAFRILVQGVTDYAIYMLDHTGIVSSWNTGAARIKGYEASEVIGRHFSIFYPPEDQAAGLPERALAAARATGRFEAEGWRLRKDGTRFFASVVIDAIVEEGQFIGFAKITRDITERLKARSALAESENHFRLLVGNITDYALYMLDPQGFITNWNLGGQRIKGYVPDEIVGQHFGRFYTPADQKAGKPARALQIARETGRYEEEGFRVRKDGSFFWASVIIDPIRNDSGELIGFAKITRDITERREAQQKLERVQAELAESRKMDALGQLTGGVAHDFNNLLMGLAGGLHRIKRSSTDPAILKTISAMEGSIKRGAGLTRQLLTFARRQQVHPVRLDLAKTVFSMQEVLRAGLRGNVALTLDIAPDVWRVHTDPGELETALVNLVINARDALLEGGDVRISASNHQAGASDSTDYVRIAVKDNGVGIPPDVLEKVFDPFFTTKPVGQGTGLGLSQVHGFANQAGGRVEVESQLGEGTEVSIWLPRARDEEIEDPVEATDKTVGTVLMVEDNPDVASAGAMLLEELGYRVKWAPDAETALSEVENDGIDIVFSDIVMPGRMDGLGLARRLKRKYPSLPIILTTGYSDAVLRTDVEFPMVRKPYELHELSLAFDRINIR</sequence>
<dbReference type="SUPFAM" id="SSF55874">
    <property type="entry name" value="ATPase domain of HSP90 chaperone/DNA topoisomerase II/histidine kinase"/>
    <property type="match status" value="1"/>
</dbReference>
<dbReference type="Pfam" id="PF00989">
    <property type="entry name" value="PAS"/>
    <property type="match status" value="1"/>
</dbReference>
<dbReference type="InterPro" id="IPR036097">
    <property type="entry name" value="HisK_dim/P_sf"/>
</dbReference>
<keyword evidence="7" id="KW-0067">ATP-binding</keyword>
<comment type="catalytic activity">
    <reaction evidence="1">
        <text>ATP + protein L-histidine = ADP + protein N-phospho-L-histidine.</text>
        <dbReference type="EC" id="2.7.13.3"/>
    </reaction>
</comment>
<name>A0ABV6F105_9BRAD</name>
<evidence type="ECO:0000259" key="12">
    <source>
        <dbReference type="PROSITE" id="PS50110"/>
    </source>
</evidence>
<dbReference type="SUPFAM" id="SSF52172">
    <property type="entry name" value="CheY-like"/>
    <property type="match status" value="1"/>
</dbReference>
<dbReference type="InterPro" id="IPR036890">
    <property type="entry name" value="HATPase_C_sf"/>
</dbReference>
<dbReference type="EC" id="2.7.13.3" evidence="2"/>
<feature type="modified residue" description="4-aspartylphosphate" evidence="9">
    <location>
        <position position="568"/>
    </location>
</feature>
<dbReference type="PANTHER" id="PTHR43065">
    <property type="entry name" value="SENSOR HISTIDINE KINASE"/>
    <property type="match status" value="1"/>
</dbReference>
<evidence type="ECO:0000256" key="3">
    <source>
        <dbReference type="ARBA" id="ARBA00022553"/>
    </source>
</evidence>
<feature type="domain" description="Response regulatory" evidence="12">
    <location>
        <begin position="519"/>
        <end position="630"/>
    </location>
</feature>
<dbReference type="Gene3D" id="3.40.50.2300">
    <property type="match status" value="1"/>
</dbReference>
<dbReference type="InterPro" id="IPR011006">
    <property type="entry name" value="CheY-like_superfamily"/>
</dbReference>
<feature type="domain" description="PAC" evidence="14">
    <location>
        <begin position="216"/>
        <end position="268"/>
    </location>
</feature>
<evidence type="ECO:0000256" key="6">
    <source>
        <dbReference type="ARBA" id="ARBA00022777"/>
    </source>
</evidence>
<evidence type="ECO:0000256" key="10">
    <source>
        <dbReference type="SAM" id="Coils"/>
    </source>
</evidence>
<dbReference type="SMART" id="SM00091">
    <property type="entry name" value="PAS"/>
    <property type="match status" value="2"/>
</dbReference>
<evidence type="ECO:0000259" key="11">
    <source>
        <dbReference type="PROSITE" id="PS50109"/>
    </source>
</evidence>
<evidence type="ECO:0000256" key="9">
    <source>
        <dbReference type="PROSITE-ProRule" id="PRU00169"/>
    </source>
</evidence>
<keyword evidence="8" id="KW-0902">Two-component regulatory system</keyword>
<dbReference type="SMART" id="SM00388">
    <property type="entry name" value="HisKA"/>
    <property type="match status" value="1"/>
</dbReference>
<gene>
    <name evidence="15" type="ORF">ACFFJ6_25110</name>
</gene>
<dbReference type="InterPro" id="IPR000014">
    <property type="entry name" value="PAS"/>
</dbReference>
<reference evidence="15 16" key="1">
    <citation type="submission" date="2024-09" db="EMBL/GenBank/DDBJ databases">
        <authorList>
            <person name="Sun Q."/>
            <person name="Mori K."/>
        </authorList>
    </citation>
    <scope>NUCLEOTIDE SEQUENCE [LARGE SCALE GENOMIC DNA]</scope>
    <source>
        <strain evidence="15 16">KCTC 23279</strain>
    </source>
</reference>
<dbReference type="NCBIfam" id="TIGR00229">
    <property type="entry name" value="sensory_box"/>
    <property type="match status" value="2"/>
</dbReference>
<feature type="coiled-coil region" evidence="10">
    <location>
        <begin position="252"/>
        <end position="279"/>
    </location>
</feature>
<organism evidence="15 16">
    <name type="scientific">Rhodopseudomonas telluris</name>
    <dbReference type="NCBI Taxonomy" id="644215"/>
    <lineage>
        <taxon>Bacteria</taxon>
        <taxon>Pseudomonadati</taxon>
        <taxon>Pseudomonadota</taxon>
        <taxon>Alphaproteobacteria</taxon>
        <taxon>Hyphomicrobiales</taxon>
        <taxon>Nitrobacteraceae</taxon>
        <taxon>Rhodopseudomonas</taxon>
    </lineage>
</organism>
<evidence type="ECO:0000313" key="15">
    <source>
        <dbReference type="EMBL" id="MFC0243786.1"/>
    </source>
</evidence>
<dbReference type="PROSITE" id="PS50112">
    <property type="entry name" value="PAS"/>
    <property type="match status" value="2"/>
</dbReference>
<evidence type="ECO:0000259" key="14">
    <source>
        <dbReference type="PROSITE" id="PS50113"/>
    </source>
</evidence>
<dbReference type="SMART" id="SM00448">
    <property type="entry name" value="REC"/>
    <property type="match status" value="1"/>
</dbReference>
<dbReference type="InterPro" id="IPR003594">
    <property type="entry name" value="HATPase_dom"/>
</dbReference>
<dbReference type="CDD" id="cd00130">
    <property type="entry name" value="PAS"/>
    <property type="match status" value="2"/>
</dbReference>
<dbReference type="InterPro" id="IPR013767">
    <property type="entry name" value="PAS_fold"/>
</dbReference>
<dbReference type="InterPro" id="IPR004358">
    <property type="entry name" value="Sig_transdc_His_kin-like_C"/>
</dbReference>
<accession>A0ABV6F105</accession>
<evidence type="ECO:0000259" key="13">
    <source>
        <dbReference type="PROSITE" id="PS50112"/>
    </source>
</evidence>
<dbReference type="Gene3D" id="3.30.450.20">
    <property type="entry name" value="PAS domain"/>
    <property type="match status" value="2"/>
</dbReference>
<keyword evidence="10" id="KW-0175">Coiled coil</keyword>
<dbReference type="Gene3D" id="3.30.565.10">
    <property type="entry name" value="Histidine kinase-like ATPase, C-terminal domain"/>
    <property type="match status" value="1"/>
</dbReference>
<keyword evidence="6" id="KW-0418">Kinase</keyword>
<dbReference type="SMART" id="SM00387">
    <property type="entry name" value="HATPase_c"/>
    <property type="match status" value="1"/>
</dbReference>
<dbReference type="InterPro" id="IPR035965">
    <property type="entry name" value="PAS-like_dom_sf"/>
</dbReference>
<dbReference type="InterPro" id="IPR005467">
    <property type="entry name" value="His_kinase_dom"/>
</dbReference>
<dbReference type="Gene3D" id="1.10.287.130">
    <property type="match status" value="1"/>
</dbReference>
<feature type="domain" description="PAS" evidence="13">
    <location>
        <begin position="141"/>
        <end position="214"/>
    </location>
</feature>
<evidence type="ECO:0000256" key="5">
    <source>
        <dbReference type="ARBA" id="ARBA00022741"/>
    </source>
</evidence>
<dbReference type="RefSeq" id="WP_378393102.1">
    <property type="nucleotide sequence ID" value="NZ_JBHLWM010000012.1"/>
</dbReference>
<dbReference type="EMBL" id="JBHLWM010000012">
    <property type="protein sequence ID" value="MFC0243786.1"/>
    <property type="molecule type" value="Genomic_DNA"/>
</dbReference>
<dbReference type="SMART" id="SM00086">
    <property type="entry name" value="PAC"/>
    <property type="match status" value="2"/>
</dbReference>
<feature type="domain" description="PAC" evidence="14">
    <location>
        <begin position="89"/>
        <end position="140"/>
    </location>
</feature>
<evidence type="ECO:0000256" key="7">
    <source>
        <dbReference type="ARBA" id="ARBA00022840"/>
    </source>
</evidence>
<dbReference type="SUPFAM" id="SSF55785">
    <property type="entry name" value="PYP-like sensor domain (PAS domain)"/>
    <property type="match status" value="2"/>
</dbReference>
<dbReference type="SUPFAM" id="SSF47384">
    <property type="entry name" value="Homodimeric domain of signal transducing histidine kinase"/>
    <property type="match status" value="1"/>
</dbReference>
<evidence type="ECO:0000313" key="16">
    <source>
        <dbReference type="Proteomes" id="UP001589775"/>
    </source>
</evidence>
<evidence type="ECO:0000256" key="1">
    <source>
        <dbReference type="ARBA" id="ARBA00000085"/>
    </source>
</evidence>
<keyword evidence="16" id="KW-1185">Reference proteome</keyword>
<feature type="domain" description="Histidine kinase" evidence="11">
    <location>
        <begin position="288"/>
        <end position="502"/>
    </location>
</feature>
<dbReference type="InterPro" id="IPR003661">
    <property type="entry name" value="HisK_dim/P_dom"/>
</dbReference>
<dbReference type="Pfam" id="PF13426">
    <property type="entry name" value="PAS_9"/>
    <property type="match status" value="1"/>
</dbReference>
<evidence type="ECO:0000256" key="8">
    <source>
        <dbReference type="ARBA" id="ARBA00023012"/>
    </source>
</evidence>